<dbReference type="AlphaFoldDB" id="A0A9E8LSA8"/>
<dbReference type="Gene3D" id="2.40.320.10">
    <property type="entry name" value="Hypothetical Protein Pfu-838710-001"/>
    <property type="match status" value="1"/>
</dbReference>
<dbReference type="InterPro" id="IPR033469">
    <property type="entry name" value="CYTH-like_dom_sf"/>
</dbReference>
<gene>
    <name evidence="2" type="ORF">OE104_08305</name>
</gene>
<keyword evidence="3" id="KW-1185">Reference proteome</keyword>
<dbReference type="Proteomes" id="UP001164718">
    <property type="component" value="Chromosome"/>
</dbReference>
<dbReference type="PROSITE" id="PS51707">
    <property type="entry name" value="CYTH"/>
    <property type="match status" value="1"/>
</dbReference>
<evidence type="ECO:0000259" key="1">
    <source>
        <dbReference type="PROSITE" id="PS51707"/>
    </source>
</evidence>
<protein>
    <submittedName>
        <fullName evidence="2">CYTH domain-containing protein</fullName>
    </submittedName>
</protein>
<reference evidence="2" key="1">
    <citation type="submission" date="2022-09" db="EMBL/GenBank/DDBJ databases">
        <title>Complete Genomes of Fervidibacillus albus and Fervidibacillus halotolerans isolated from tidal flat sediments.</title>
        <authorList>
            <person name="Kwon K.K."/>
            <person name="Yang S.-H."/>
            <person name="Park M.J."/>
            <person name="Oh H.-M."/>
        </authorList>
    </citation>
    <scope>NUCLEOTIDE SEQUENCE</scope>
    <source>
        <strain evidence="2">MEBiC13591</strain>
    </source>
</reference>
<dbReference type="Pfam" id="PF01928">
    <property type="entry name" value="CYTH"/>
    <property type="match status" value="1"/>
</dbReference>
<name>A0A9E8LSA8_9BACI</name>
<evidence type="ECO:0000313" key="3">
    <source>
        <dbReference type="Proteomes" id="UP001164718"/>
    </source>
</evidence>
<dbReference type="InterPro" id="IPR023577">
    <property type="entry name" value="CYTH_domain"/>
</dbReference>
<dbReference type="CDD" id="cd07762">
    <property type="entry name" value="CYTH-like_Pase_1"/>
    <property type="match status" value="1"/>
</dbReference>
<dbReference type="SMART" id="SM01118">
    <property type="entry name" value="CYTH"/>
    <property type="match status" value="1"/>
</dbReference>
<feature type="domain" description="CYTH" evidence="1">
    <location>
        <begin position="3"/>
        <end position="191"/>
    </location>
</feature>
<accession>A0A9E8LSA8</accession>
<proteinExistence type="predicted"/>
<sequence>MQHVEIEFKNLLTKQEFDRLKNHFSIQEIDFFCQVNNYFDTPDFLLKTNGMALRIRKKNNSFELTLKEPNEVGLLETNEPIAKEDVQAMLAGTSFFQGEIKTRLEQLNIRTDTIVHFGQLTTFRAEFPYRDGLAVLDKNLYFKMVDYELEYEVTDEKIGEKHFTDLLHTFQIPRRKTENKIVRFYKEKMRQQSIE</sequence>
<dbReference type="PIRSF" id="PIRSF012526">
    <property type="entry name" value="CYTH_UCP012526"/>
    <property type="match status" value="1"/>
</dbReference>
<dbReference type="SUPFAM" id="SSF55154">
    <property type="entry name" value="CYTH-like phosphatases"/>
    <property type="match status" value="1"/>
</dbReference>
<dbReference type="KEGG" id="faf:OE104_08305"/>
<organism evidence="2 3">
    <name type="scientific">Fervidibacillus albus</name>
    <dbReference type="NCBI Taxonomy" id="2980026"/>
    <lineage>
        <taxon>Bacteria</taxon>
        <taxon>Bacillati</taxon>
        <taxon>Bacillota</taxon>
        <taxon>Bacilli</taxon>
        <taxon>Bacillales</taxon>
        <taxon>Bacillaceae</taxon>
        <taxon>Fervidibacillus</taxon>
    </lineage>
</organism>
<dbReference type="InterPro" id="IPR009195">
    <property type="entry name" value="Uncharacterised_YjbK"/>
</dbReference>
<dbReference type="EMBL" id="CP106878">
    <property type="protein sequence ID" value="WAA08648.1"/>
    <property type="molecule type" value="Genomic_DNA"/>
</dbReference>
<evidence type="ECO:0000313" key="2">
    <source>
        <dbReference type="EMBL" id="WAA08648.1"/>
    </source>
</evidence>
<dbReference type="RefSeq" id="WP_275416426.1">
    <property type="nucleotide sequence ID" value="NZ_CP106878.1"/>
</dbReference>